<evidence type="ECO:0000313" key="3">
    <source>
        <dbReference type="Proteomes" id="UP000663505"/>
    </source>
</evidence>
<name>A0A9X7Z7I3_9BACL</name>
<dbReference type="Proteomes" id="UP000663505">
    <property type="component" value="Chromosome"/>
</dbReference>
<dbReference type="Pfam" id="PF13309">
    <property type="entry name" value="HTH_22"/>
    <property type="match status" value="1"/>
</dbReference>
<keyword evidence="3" id="KW-1185">Reference proteome</keyword>
<gene>
    <name evidence="2" type="ORF">JZ786_23135</name>
</gene>
<dbReference type="KEGG" id="afx:JZ786_23135"/>
<dbReference type="EMBL" id="CP071182">
    <property type="protein sequence ID" value="QSO47253.1"/>
    <property type="molecule type" value="Genomic_DNA"/>
</dbReference>
<proteinExistence type="predicted"/>
<organism evidence="2 3">
    <name type="scientific">Alicyclobacillus mengziensis</name>
    <dbReference type="NCBI Taxonomy" id="2931921"/>
    <lineage>
        <taxon>Bacteria</taxon>
        <taxon>Bacillati</taxon>
        <taxon>Bacillota</taxon>
        <taxon>Bacilli</taxon>
        <taxon>Bacillales</taxon>
        <taxon>Alicyclobacillaceae</taxon>
        <taxon>Alicyclobacillus</taxon>
    </lineage>
</organism>
<accession>A0A9X7Z7I3</accession>
<evidence type="ECO:0000313" key="2">
    <source>
        <dbReference type="EMBL" id="QSO47253.1"/>
    </source>
</evidence>
<sequence length="116" mass="13494">MQRTLVERAIDAIGVPLHLVNKTHKMKVVQLLDENGFFLIRDSVTYLAQAINVTCYTIYNKRAHFVSSRRPSNLPQLYGRYRICLCRRGITRSGSAKHPAFVNNALWKRYPIRFTQ</sequence>
<protein>
    <submittedName>
        <fullName evidence="2">Helix-turn-helix domain-containing protein</fullName>
    </submittedName>
</protein>
<dbReference type="InterPro" id="IPR039445">
    <property type="entry name" value="DauR-like_HTH"/>
</dbReference>
<evidence type="ECO:0000259" key="1">
    <source>
        <dbReference type="Pfam" id="PF13309"/>
    </source>
</evidence>
<reference evidence="2 3" key="1">
    <citation type="submission" date="2021-02" db="EMBL/GenBank/DDBJ databases">
        <title>Alicyclobacillus curvatus sp. nov. and Alicyclobacillus mengziensis sp. nov., two acidophilic bacteria isolated from acid mine drainage.</title>
        <authorList>
            <person name="Huang Y."/>
        </authorList>
    </citation>
    <scope>NUCLEOTIDE SEQUENCE [LARGE SCALE GENOMIC DNA]</scope>
    <source>
        <strain evidence="2 3">S30H14</strain>
    </source>
</reference>
<dbReference type="AlphaFoldDB" id="A0A9X7Z7I3"/>
<feature type="domain" description="Transcriptional regulator DauR-like HTH" evidence="1">
    <location>
        <begin position="3"/>
        <end position="60"/>
    </location>
</feature>